<keyword evidence="3" id="KW-0325">Glycoprotein</keyword>
<dbReference type="FunFam" id="2.60.40.1180:FF:000005">
    <property type="entry name" value="Maltase-glucoamylase, intestinal"/>
    <property type="match status" value="1"/>
</dbReference>
<dbReference type="CDD" id="cd06602">
    <property type="entry name" value="GH31_MGAM_SI_GAA"/>
    <property type="match status" value="1"/>
</dbReference>
<comment type="similarity">
    <text evidence="1 5">Belongs to the glycosyl hydrolase 31 family.</text>
</comment>
<feature type="non-terminal residue" evidence="9">
    <location>
        <position position="635"/>
    </location>
</feature>
<dbReference type="GeneID" id="106170516"/>
<dbReference type="InterPro" id="IPR048395">
    <property type="entry name" value="Glyco_hydro_31_C"/>
</dbReference>
<dbReference type="KEGG" id="lak:106170516"/>
<dbReference type="SUPFAM" id="SSF51011">
    <property type="entry name" value="Glycosyl hydrolase domain"/>
    <property type="match status" value="1"/>
</dbReference>
<evidence type="ECO:0000259" key="6">
    <source>
        <dbReference type="Pfam" id="PF01055"/>
    </source>
</evidence>
<dbReference type="OrthoDB" id="1334205at2759"/>
<dbReference type="PANTHER" id="PTHR22762">
    <property type="entry name" value="ALPHA-GLUCOSIDASE"/>
    <property type="match status" value="1"/>
</dbReference>
<keyword evidence="4 5" id="KW-0326">Glycosidase</keyword>
<keyword evidence="8" id="KW-1185">Reference proteome</keyword>
<feature type="domain" description="Glycosyl hydrolase family 31 C-terminal" evidence="7">
    <location>
        <begin position="396"/>
        <end position="485"/>
    </location>
</feature>
<dbReference type="Pfam" id="PF21365">
    <property type="entry name" value="Glyco_hydro_31_3rd"/>
    <property type="match status" value="1"/>
</dbReference>
<evidence type="ECO:0000256" key="3">
    <source>
        <dbReference type="ARBA" id="ARBA00023180"/>
    </source>
</evidence>
<dbReference type="STRING" id="7574.A0A2R2MLM8"/>
<protein>
    <submittedName>
        <fullName evidence="9">Maltase-glucoamylase, intestinal-like</fullName>
    </submittedName>
</protein>
<dbReference type="AlphaFoldDB" id="A0A2R2MLM8"/>
<dbReference type="InterPro" id="IPR030458">
    <property type="entry name" value="Glyco_hydro_31_AS"/>
</dbReference>
<dbReference type="Gene3D" id="2.60.40.1180">
    <property type="entry name" value="Golgi alpha-mannosidase II"/>
    <property type="match status" value="2"/>
</dbReference>
<dbReference type="Pfam" id="PF01055">
    <property type="entry name" value="Glyco_hydro_31_2nd"/>
    <property type="match status" value="1"/>
</dbReference>
<dbReference type="InterPro" id="IPR017853">
    <property type="entry name" value="GH"/>
</dbReference>
<sequence>MPPYWSLGFQLCQYGYKNLTNLQAAVNRTREYNIPQDVQYADIDHMDERKDFTVDPVNFAGLQDYFTHLQDNGMHIIIILDPALITNNTNYEPYDLGLQEDLYIKWPNESVIPDTDKPDISGTRNMHGWVWPSGKAVFPDFFLNRTADFWRNLTVKHVKTLTFDGLWIDMNEPANFGTNLEKIWNWPEGLSSYWSLKCPENNYDDPPYRTKAAYTYDSESREARLSDNTLCMIAEQEDGQQLHYNVHSLYGWSQTEPTLNALRAAVPGKRGMVISRSTYPGSGRHAGHWLGDNDSRWPHLHESIIGMLEFNLFGIPYIGADICGFWGETTAEMCKRWMQLGAFYPFSRNHNGIDNTPQDPGYFGEEVAVPSREALLIRYRLLPYLYTLFHIAHTRGNTVIRPLMHEFPTDNRTWGIDRQFLWGPAFMIVPVLEEGATSLTFYLPKARWYDYHTGAMVTDNEAKDMSLPIKPDSPIHLYVRGGFVIPGQEPDLNTVASRQRPFSLLVALDDQDKAKGELFWDDGDSVDTYENGSYYFAKFKANQVQVEMEIQHNNDMMSNLIMGSITVLGVRERPLAAYVNGKLHFLDYDSENRVLKIDGLAPYLKMNESFIVEWSATPKATEEEKERLDCFPESA</sequence>
<dbReference type="GO" id="GO:0005975">
    <property type="term" value="P:carbohydrate metabolic process"/>
    <property type="evidence" value="ECO:0007669"/>
    <property type="project" value="InterPro"/>
</dbReference>
<evidence type="ECO:0000256" key="5">
    <source>
        <dbReference type="RuleBase" id="RU361185"/>
    </source>
</evidence>
<gene>
    <name evidence="9" type="primary">LOC106170516</name>
</gene>
<keyword evidence="2 5" id="KW-0378">Hydrolase</keyword>
<organism evidence="8 9">
    <name type="scientific">Lingula anatina</name>
    <name type="common">Brachiopod</name>
    <name type="synonym">Lingula unguis</name>
    <dbReference type="NCBI Taxonomy" id="7574"/>
    <lineage>
        <taxon>Eukaryota</taxon>
        <taxon>Metazoa</taxon>
        <taxon>Spiralia</taxon>
        <taxon>Lophotrochozoa</taxon>
        <taxon>Brachiopoda</taxon>
        <taxon>Linguliformea</taxon>
        <taxon>Lingulata</taxon>
        <taxon>Lingulida</taxon>
        <taxon>Linguloidea</taxon>
        <taxon>Lingulidae</taxon>
        <taxon>Lingula</taxon>
    </lineage>
</organism>
<name>A0A2R2MLM8_LINAN</name>
<evidence type="ECO:0000256" key="1">
    <source>
        <dbReference type="ARBA" id="ARBA00007806"/>
    </source>
</evidence>
<dbReference type="InParanoid" id="A0A2R2MLM8"/>
<evidence type="ECO:0000256" key="2">
    <source>
        <dbReference type="ARBA" id="ARBA00022801"/>
    </source>
</evidence>
<proteinExistence type="inferred from homology"/>
<accession>A0A2R2MLM8</accession>
<dbReference type="SUPFAM" id="SSF51445">
    <property type="entry name" value="(Trans)glycosidases"/>
    <property type="match status" value="1"/>
</dbReference>
<dbReference type="PROSITE" id="PS00129">
    <property type="entry name" value="GLYCOSYL_HYDROL_F31_1"/>
    <property type="match status" value="1"/>
</dbReference>
<evidence type="ECO:0000313" key="8">
    <source>
        <dbReference type="Proteomes" id="UP000085678"/>
    </source>
</evidence>
<dbReference type="FunFam" id="2.60.40.1180:FF:000001">
    <property type="entry name" value="Maltase-glucoamylase, intestinal"/>
    <property type="match status" value="1"/>
</dbReference>
<dbReference type="PANTHER" id="PTHR22762:SF133">
    <property type="entry name" value="P-TYPE DOMAIN-CONTAINING PROTEIN"/>
    <property type="match status" value="1"/>
</dbReference>
<evidence type="ECO:0000313" key="9">
    <source>
        <dbReference type="RefSeq" id="XP_023931126.1"/>
    </source>
</evidence>
<dbReference type="InterPro" id="IPR000322">
    <property type="entry name" value="Glyco_hydro_31_TIM"/>
</dbReference>
<dbReference type="RefSeq" id="XP_023931126.1">
    <property type="nucleotide sequence ID" value="XM_024075358.1"/>
</dbReference>
<dbReference type="InterPro" id="IPR013780">
    <property type="entry name" value="Glyco_hydro_b"/>
</dbReference>
<evidence type="ECO:0000259" key="7">
    <source>
        <dbReference type="Pfam" id="PF21365"/>
    </source>
</evidence>
<dbReference type="Gene3D" id="3.20.20.80">
    <property type="entry name" value="Glycosidases"/>
    <property type="match status" value="1"/>
</dbReference>
<evidence type="ECO:0000256" key="4">
    <source>
        <dbReference type="ARBA" id="ARBA00023295"/>
    </source>
</evidence>
<feature type="domain" description="Glycoside hydrolase family 31 TIM barrel" evidence="6">
    <location>
        <begin position="1"/>
        <end position="388"/>
    </location>
</feature>
<dbReference type="Proteomes" id="UP000085678">
    <property type="component" value="Unplaced"/>
</dbReference>
<dbReference type="GO" id="GO:0004558">
    <property type="term" value="F:alpha-1,4-glucosidase activity"/>
    <property type="evidence" value="ECO:0007669"/>
    <property type="project" value="TreeGrafter"/>
</dbReference>
<reference evidence="9" key="1">
    <citation type="submission" date="2025-08" db="UniProtKB">
        <authorList>
            <consortium name="RefSeq"/>
        </authorList>
    </citation>
    <scope>IDENTIFICATION</scope>
    <source>
        <tissue evidence="9">Gonads</tissue>
    </source>
</reference>